<accession>A0A834K2E6</accession>
<sequence length="126" mass="13357">MVHERIESGLISRPRHEHEHEHEHEHSILQGGPYEAIHSVAKRFPSPKEAGRNATLPVQEEEDEGGEGGGGGGGGGGGTEGAREGGKAKEEGEREGEEAARGSKSGPRWIWDHLLALGGLESLMVA</sequence>
<comment type="caution">
    <text evidence="2">The sequence shown here is derived from an EMBL/GenBank/DDBJ whole genome shotgun (WGS) entry which is preliminary data.</text>
</comment>
<evidence type="ECO:0000256" key="1">
    <source>
        <dbReference type="SAM" id="MobiDB-lite"/>
    </source>
</evidence>
<feature type="compositionally biased region" description="Gly residues" evidence="1">
    <location>
        <begin position="67"/>
        <end position="80"/>
    </location>
</feature>
<organism evidence="2 3">
    <name type="scientific">Vespula pensylvanica</name>
    <name type="common">Western yellow jacket</name>
    <name type="synonym">Wasp</name>
    <dbReference type="NCBI Taxonomy" id="30213"/>
    <lineage>
        <taxon>Eukaryota</taxon>
        <taxon>Metazoa</taxon>
        <taxon>Ecdysozoa</taxon>
        <taxon>Arthropoda</taxon>
        <taxon>Hexapoda</taxon>
        <taxon>Insecta</taxon>
        <taxon>Pterygota</taxon>
        <taxon>Neoptera</taxon>
        <taxon>Endopterygota</taxon>
        <taxon>Hymenoptera</taxon>
        <taxon>Apocrita</taxon>
        <taxon>Aculeata</taxon>
        <taxon>Vespoidea</taxon>
        <taxon>Vespidae</taxon>
        <taxon>Vespinae</taxon>
        <taxon>Vespula</taxon>
    </lineage>
</organism>
<evidence type="ECO:0000313" key="2">
    <source>
        <dbReference type="EMBL" id="KAF7398097.1"/>
    </source>
</evidence>
<reference evidence="2" key="1">
    <citation type="journal article" date="2020" name="G3 (Bethesda)">
        <title>High-Quality Assemblies for Three Invasive Social Wasps from the &lt;i&gt;Vespula&lt;/i&gt; Genus.</title>
        <authorList>
            <person name="Harrop T.W.R."/>
            <person name="Guhlin J."/>
            <person name="McLaughlin G.M."/>
            <person name="Permina E."/>
            <person name="Stockwell P."/>
            <person name="Gilligan J."/>
            <person name="Le Lec M.F."/>
            <person name="Gruber M.A.M."/>
            <person name="Quinn O."/>
            <person name="Lovegrove M."/>
            <person name="Duncan E.J."/>
            <person name="Remnant E.J."/>
            <person name="Van Eeckhoven J."/>
            <person name="Graham B."/>
            <person name="Knapp R.A."/>
            <person name="Langford K.W."/>
            <person name="Kronenberg Z."/>
            <person name="Press M.O."/>
            <person name="Eacker S.M."/>
            <person name="Wilson-Rankin E.E."/>
            <person name="Purcell J."/>
            <person name="Lester P.J."/>
            <person name="Dearden P.K."/>
        </authorList>
    </citation>
    <scope>NUCLEOTIDE SEQUENCE</scope>
    <source>
        <strain evidence="2">Volc-1</strain>
    </source>
</reference>
<feature type="compositionally biased region" description="Basic and acidic residues" evidence="1">
    <location>
        <begin position="81"/>
        <end position="101"/>
    </location>
</feature>
<evidence type="ECO:0000313" key="3">
    <source>
        <dbReference type="Proteomes" id="UP000600918"/>
    </source>
</evidence>
<name>A0A834K2E6_VESPE</name>
<feature type="compositionally biased region" description="Basic and acidic residues" evidence="1">
    <location>
        <begin position="14"/>
        <end position="27"/>
    </location>
</feature>
<dbReference type="AlphaFoldDB" id="A0A834K2E6"/>
<proteinExistence type="predicted"/>
<feature type="region of interest" description="Disordered" evidence="1">
    <location>
        <begin position="1"/>
        <end position="108"/>
    </location>
</feature>
<gene>
    <name evidence="2" type="ORF">H0235_016105</name>
</gene>
<protein>
    <submittedName>
        <fullName evidence="2">Uncharacterized protein</fullName>
    </submittedName>
</protein>
<dbReference type="EMBL" id="JACSDY010000019">
    <property type="protein sequence ID" value="KAF7398097.1"/>
    <property type="molecule type" value="Genomic_DNA"/>
</dbReference>
<keyword evidence="3" id="KW-1185">Reference proteome</keyword>
<dbReference type="Proteomes" id="UP000600918">
    <property type="component" value="Unassembled WGS sequence"/>
</dbReference>